<reference evidence="2 3" key="1">
    <citation type="submission" date="2018-02" db="EMBL/GenBank/DDBJ databases">
        <title>Draft genome sequences of Elsinoe sp., causing black scab on jojoba.</title>
        <authorList>
            <person name="Stodart B."/>
            <person name="Jeffress S."/>
            <person name="Ash G."/>
            <person name="Arun Chinnappa K."/>
        </authorList>
    </citation>
    <scope>NUCLEOTIDE SEQUENCE [LARGE SCALE GENOMIC DNA]</scope>
    <source>
        <strain evidence="2 3">Hillstone_2</strain>
    </source>
</reference>
<evidence type="ECO:0000313" key="3">
    <source>
        <dbReference type="Proteomes" id="UP000308133"/>
    </source>
</evidence>
<dbReference type="AlphaFoldDB" id="A0A4U7AVI8"/>
<protein>
    <submittedName>
        <fullName evidence="2">Uncharacterized protein</fullName>
    </submittedName>
</protein>
<evidence type="ECO:0000313" key="2">
    <source>
        <dbReference type="EMBL" id="TKX19684.1"/>
    </source>
</evidence>
<sequence length="166" mass="19206">MSEALLNFNPISAEVKTALQEQLLTRLLKWYDNLNADQAEMSAEPHPKVRFFLFKCHAALVRDGLEAYFKAFFDIMEKSKDGNSALARETDKLHRQKMNDLMQGKMFMKRDHKLEKEALLEEKEELADKVAKLEKENEKLRSTVHYHIDELRKFASSLPSSTTSSA</sequence>
<keyword evidence="1" id="KW-0175">Coiled coil</keyword>
<comment type="caution">
    <text evidence="2">The sequence shown here is derived from an EMBL/GenBank/DDBJ whole genome shotgun (WGS) entry which is preliminary data.</text>
</comment>
<dbReference type="EMBL" id="PTQR01000107">
    <property type="protein sequence ID" value="TKX19684.1"/>
    <property type="molecule type" value="Genomic_DNA"/>
</dbReference>
<evidence type="ECO:0000256" key="1">
    <source>
        <dbReference type="SAM" id="Coils"/>
    </source>
</evidence>
<proteinExistence type="predicted"/>
<organism evidence="2 3">
    <name type="scientific">Elsinoe australis</name>
    <dbReference type="NCBI Taxonomy" id="40998"/>
    <lineage>
        <taxon>Eukaryota</taxon>
        <taxon>Fungi</taxon>
        <taxon>Dikarya</taxon>
        <taxon>Ascomycota</taxon>
        <taxon>Pezizomycotina</taxon>
        <taxon>Dothideomycetes</taxon>
        <taxon>Dothideomycetidae</taxon>
        <taxon>Myriangiales</taxon>
        <taxon>Elsinoaceae</taxon>
        <taxon>Elsinoe</taxon>
    </lineage>
</organism>
<feature type="coiled-coil region" evidence="1">
    <location>
        <begin position="109"/>
        <end position="143"/>
    </location>
</feature>
<dbReference type="Proteomes" id="UP000308133">
    <property type="component" value="Unassembled WGS sequence"/>
</dbReference>
<name>A0A4U7AVI8_9PEZI</name>
<gene>
    <name evidence="2" type="ORF">C1H76_8130</name>
</gene>
<accession>A0A4U7AVI8</accession>